<dbReference type="Proteomes" id="UP000054359">
    <property type="component" value="Unassembled WGS sequence"/>
</dbReference>
<name>A0A087UES1_STEMI</name>
<reference evidence="1 2" key="1">
    <citation type="submission" date="2013-11" db="EMBL/GenBank/DDBJ databases">
        <title>Genome sequencing of Stegodyphus mimosarum.</title>
        <authorList>
            <person name="Bechsgaard J."/>
        </authorList>
    </citation>
    <scope>NUCLEOTIDE SEQUENCE [LARGE SCALE GENOMIC DNA]</scope>
</reference>
<dbReference type="AlphaFoldDB" id="A0A087UES1"/>
<evidence type="ECO:0000313" key="1">
    <source>
        <dbReference type="EMBL" id="KFM75860.1"/>
    </source>
</evidence>
<sequence>MCSFLVYGFFSHINNSNKGTNIDFIQVLTKNCSLRGGFTSLP</sequence>
<keyword evidence="2" id="KW-1185">Reference proteome</keyword>
<feature type="non-terminal residue" evidence="1">
    <location>
        <position position="42"/>
    </location>
</feature>
<dbReference type="EMBL" id="KK119495">
    <property type="protein sequence ID" value="KFM75860.1"/>
    <property type="molecule type" value="Genomic_DNA"/>
</dbReference>
<accession>A0A087UES1</accession>
<protein>
    <submittedName>
        <fullName evidence="1">Uncharacterized protein</fullName>
    </submittedName>
</protein>
<proteinExistence type="predicted"/>
<gene>
    <name evidence="1" type="ORF">X975_08887</name>
</gene>
<evidence type="ECO:0000313" key="2">
    <source>
        <dbReference type="Proteomes" id="UP000054359"/>
    </source>
</evidence>
<organism evidence="1 2">
    <name type="scientific">Stegodyphus mimosarum</name>
    <name type="common">African social velvet spider</name>
    <dbReference type="NCBI Taxonomy" id="407821"/>
    <lineage>
        <taxon>Eukaryota</taxon>
        <taxon>Metazoa</taxon>
        <taxon>Ecdysozoa</taxon>
        <taxon>Arthropoda</taxon>
        <taxon>Chelicerata</taxon>
        <taxon>Arachnida</taxon>
        <taxon>Araneae</taxon>
        <taxon>Araneomorphae</taxon>
        <taxon>Entelegynae</taxon>
        <taxon>Eresoidea</taxon>
        <taxon>Eresidae</taxon>
        <taxon>Stegodyphus</taxon>
    </lineage>
</organism>